<dbReference type="RefSeq" id="WP_014367772.1">
    <property type="nucleotide sequence ID" value="NC_017945.3"/>
</dbReference>
<keyword evidence="2" id="KW-0732">Signal</keyword>
<feature type="signal peptide" evidence="2">
    <location>
        <begin position="1"/>
        <end position="27"/>
    </location>
</feature>
<dbReference type="Gene3D" id="3.10.310.50">
    <property type="match status" value="1"/>
</dbReference>
<name>A0AAU8PPC3_CORPS</name>
<gene>
    <name evidence="4" type="ORF">CP258_10145</name>
</gene>
<proteinExistence type="predicted"/>
<evidence type="ECO:0000313" key="5">
    <source>
        <dbReference type="Proteomes" id="UP000006465"/>
    </source>
</evidence>
<reference evidence="4 5" key="1">
    <citation type="journal article" date="2013" name="J. Biotechnol.">
        <title>Genome sequence of Corynebacterium pseudotuberculosis biovar equi strain 258 and prediction of antigenic targets to improve biotechnological vaccine production.</title>
        <authorList>
            <person name="Soares S.C."/>
            <person name="Trost E."/>
            <person name="Ramos R.T."/>
            <person name="Carneiro A.R."/>
            <person name="Santos A.R."/>
            <person name="Pinto A.C."/>
            <person name="Barbosa E."/>
            <person name="Aburjaile F."/>
            <person name="Ali A."/>
            <person name="Diniz C.A."/>
            <person name="Hassan S.S."/>
            <person name="Fiaux K."/>
            <person name="Guimaraes L.C."/>
            <person name="Bakhtiar S.M."/>
            <person name="Pereira U."/>
            <person name="Almeida S.S."/>
            <person name="Abreu V.A."/>
            <person name="Rocha F.S."/>
            <person name="Dorella F.A."/>
            <person name="Miyoshi A."/>
            <person name="Silva A."/>
            <person name="Azevedo V."/>
            <person name="Tauch A."/>
        </authorList>
    </citation>
    <scope>NUCLEOTIDE SEQUENCE [LARGE SCALE GENOMIC DNA]</scope>
    <source>
        <strain evidence="4 5">258</strain>
    </source>
</reference>
<sequence>MRNFVKFSCLITAVVFSLLLFPPGALTIARADAPVNVTIYDQDNVLSPGEEAELTQKTQALNFPAHVPNIDYIVSATATTPYDDWVKDFGLHQHRELVNQEGNKWADGHVLFTVDVNLRAMGTYVGEDLKGPLGYNQHSTRYSDSMKKSFKNGDWVGGLLTGATTVADYDPNATDNSNWIGGGIFAAGGAAFAAIVGFISFHYRKQRRQLAMQNYQTVVTNYTHLANNLDSINIRAHSLSSPIADATLRREWEDIKNGFLAQHETMMQLPENADEKAIYARRKELAAAAASVTQLRNAKNNIDTLFRMEKGNTDVRLAELTALHEDILKAEVEADDAAIQARIGELSTRCRALIADPAAANFMDEYALIVSEYGTVTKALAQKQFSQADLENNHTPSLGASDWHPGYGNYVPFFLMTSWHNDAVSAAEASSTSSTASYSGGFSGAGSSGSF</sequence>
<feature type="domain" description="DUF5129" evidence="3">
    <location>
        <begin position="52"/>
        <end position="298"/>
    </location>
</feature>
<feature type="chain" id="PRO_5043750792" evidence="2">
    <location>
        <begin position="28"/>
        <end position="451"/>
    </location>
</feature>
<organism evidence="4 5">
    <name type="scientific">Corynebacterium pseudotuberculosis 258</name>
    <dbReference type="NCBI Taxonomy" id="1168865"/>
    <lineage>
        <taxon>Bacteria</taxon>
        <taxon>Bacillati</taxon>
        <taxon>Actinomycetota</taxon>
        <taxon>Actinomycetes</taxon>
        <taxon>Mycobacteriales</taxon>
        <taxon>Corynebacteriaceae</taxon>
        <taxon>Corynebacterium</taxon>
    </lineage>
</organism>
<keyword evidence="1" id="KW-0472">Membrane</keyword>
<keyword evidence="1" id="KW-0812">Transmembrane</keyword>
<accession>A0AAU8PPC3</accession>
<dbReference type="Proteomes" id="UP000006465">
    <property type="component" value="Chromosome"/>
</dbReference>
<keyword evidence="1" id="KW-1133">Transmembrane helix</keyword>
<protein>
    <submittedName>
        <fullName evidence="4">DUF5129 domain-containing protein</fullName>
    </submittedName>
</protein>
<dbReference type="AlphaFoldDB" id="A0AAU8PPC3"/>
<dbReference type="EMBL" id="CP003540">
    <property type="protein sequence ID" value="AFK17597.1"/>
    <property type="molecule type" value="Genomic_DNA"/>
</dbReference>
<evidence type="ECO:0000256" key="2">
    <source>
        <dbReference type="SAM" id="SignalP"/>
    </source>
</evidence>
<evidence type="ECO:0000313" key="4">
    <source>
        <dbReference type="EMBL" id="AFK17597.1"/>
    </source>
</evidence>
<feature type="transmembrane region" description="Helical" evidence="1">
    <location>
        <begin position="179"/>
        <end position="203"/>
    </location>
</feature>
<evidence type="ECO:0000256" key="1">
    <source>
        <dbReference type="SAM" id="Phobius"/>
    </source>
</evidence>
<dbReference type="InterPro" id="IPR033435">
    <property type="entry name" value="DUF5129"/>
</dbReference>
<evidence type="ECO:0000259" key="3">
    <source>
        <dbReference type="Pfam" id="PF17173"/>
    </source>
</evidence>
<dbReference type="KEGG" id="coe:CP258_10145"/>
<dbReference type="Pfam" id="PF17173">
    <property type="entry name" value="DUF5129"/>
    <property type="match status" value="1"/>
</dbReference>